<sequence length="181" mass="20453">MSRSRTALLAVTHNVETSLNFFFINFWNICCLRSNFQTVEHHLSSINPHILFLTKTQLSEVTDSSPLSLPSYFLYSPFRSKSGCCVSVRDDLTCSHAHALESSQFSTVWFRLNSHSLTKLYVLAISSLAPPLIIVKSLTIQLPKWSTFCPSILSRIYPSLEISMFTTIFGFRLPSLAILVN</sequence>
<proteinExistence type="predicted"/>
<dbReference type="InterPro" id="IPR036691">
    <property type="entry name" value="Endo/exonu/phosph_ase_sf"/>
</dbReference>
<name>A0A5B7HSX2_PORTR</name>
<evidence type="ECO:0000313" key="2">
    <source>
        <dbReference type="Proteomes" id="UP000324222"/>
    </source>
</evidence>
<dbReference type="Gene3D" id="3.60.10.10">
    <property type="entry name" value="Endonuclease/exonuclease/phosphatase"/>
    <property type="match status" value="1"/>
</dbReference>
<dbReference type="Proteomes" id="UP000324222">
    <property type="component" value="Unassembled WGS sequence"/>
</dbReference>
<comment type="caution">
    <text evidence="1">The sequence shown here is derived from an EMBL/GenBank/DDBJ whole genome shotgun (WGS) entry which is preliminary data.</text>
</comment>
<reference evidence="1 2" key="1">
    <citation type="submission" date="2019-05" db="EMBL/GenBank/DDBJ databases">
        <title>Another draft genome of Portunus trituberculatus and its Hox gene families provides insights of decapod evolution.</title>
        <authorList>
            <person name="Jeong J.-H."/>
            <person name="Song I."/>
            <person name="Kim S."/>
            <person name="Choi T."/>
            <person name="Kim D."/>
            <person name="Ryu S."/>
            <person name="Kim W."/>
        </authorList>
    </citation>
    <scope>NUCLEOTIDE SEQUENCE [LARGE SCALE GENOMIC DNA]</scope>
    <source>
        <tissue evidence="1">Muscle</tissue>
    </source>
</reference>
<evidence type="ECO:0000313" key="1">
    <source>
        <dbReference type="EMBL" id="MPC72856.1"/>
    </source>
</evidence>
<protein>
    <submittedName>
        <fullName evidence="1">Uncharacterized protein</fullName>
    </submittedName>
</protein>
<dbReference type="EMBL" id="VSRR010035556">
    <property type="protein sequence ID" value="MPC72856.1"/>
    <property type="molecule type" value="Genomic_DNA"/>
</dbReference>
<gene>
    <name evidence="1" type="ORF">E2C01_067170</name>
</gene>
<dbReference type="AlphaFoldDB" id="A0A5B7HSX2"/>
<keyword evidence="2" id="KW-1185">Reference proteome</keyword>
<accession>A0A5B7HSX2</accession>
<organism evidence="1 2">
    <name type="scientific">Portunus trituberculatus</name>
    <name type="common">Swimming crab</name>
    <name type="synonym">Neptunus trituberculatus</name>
    <dbReference type="NCBI Taxonomy" id="210409"/>
    <lineage>
        <taxon>Eukaryota</taxon>
        <taxon>Metazoa</taxon>
        <taxon>Ecdysozoa</taxon>
        <taxon>Arthropoda</taxon>
        <taxon>Crustacea</taxon>
        <taxon>Multicrustacea</taxon>
        <taxon>Malacostraca</taxon>
        <taxon>Eumalacostraca</taxon>
        <taxon>Eucarida</taxon>
        <taxon>Decapoda</taxon>
        <taxon>Pleocyemata</taxon>
        <taxon>Brachyura</taxon>
        <taxon>Eubrachyura</taxon>
        <taxon>Portunoidea</taxon>
        <taxon>Portunidae</taxon>
        <taxon>Portuninae</taxon>
        <taxon>Portunus</taxon>
    </lineage>
</organism>